<evidence type="ECO:0000259" key="3">
    <source>
        <dbReference type="PROSITE" id="PS50977"/>
    </source>
</evidence>
<reference evidence="4" key="1">
    <citation type="submission" date="2020-10" db="EMBL/GenBank/DDBJ databases">
        <authorList>
            <person name="Gilroy R."/>
        </authorList>
    </citation>
    <scope>NUCLEOTIDE SEQUENCE</scope>
    <source>
        <strain evidence="4">7293</strain>
    </source>
</reference>
<dbReference type="PANTHER" id="PTHR43479">
    <property type="entry name" value="ACREF/ENVCD OPERON REPRESSOR-RELATED"/>
    <property type="match status" value="1"/>
</dbReference>
<sequence length="175" mass="20795">MQTKRYLDSQYRLKQSFRKLLITTDYNQIDITMIAEAAGMSRKNFYFHFKSKEDLYNSMMDEKLAALEKKMRPYKAWDSVVTLCRFLYNDREFYRAAISISTLNEIAEMLREPVEEIFIYEISGQCLMLTSDMVAFAIWRWIKSSSSEGPLQFLMALKKNLIELSRISLRRFTPK</sequence>
<dbReference type="Pfam" id="PF00440">
    <property type="entry name" value="TetR_N"/>
    <property type="match status" value="1"/>
</dbReference>
<dbReference type="InterPro" id="IPR009057">
    <property type="entry name" value="Homeodomain-like_sf"/>
</dbReference>
<keyword evidence="1 2" id="KW-0238">DNA-binding</keyword>
<dbReference type="Gene3D" id="1.10.357.10">
    <property type="entry name" value="Tetracycline Repressor, domain 2"/>
    <property type="match status" value="1"/>
</dbReference>
<dbReference type="InterPro" id="IPR050624">
    <property type="entry name" value="HTH-type_Tx_Regulator"/>
</dbReference>
<dbReference type="Proteomes" id="UP000823615">
    <property type="component" value="Unassembled WGS sequence"/>
</dbReference>
<dbReference type="InterPro" id="IPR001647">
    <property type="entry name" value="HTH_TetR"/>
</dbReference>
<dbReference type="GO" id="GO:0003677">
    <property type="term" value="F:DNA binding"/>
    <property type="evidence" value="ECO:0007669"/>
    <property type="project" value="UniProtKB-UniRule"/>
</dbReference>
<evidence type="ECO:0000256" key="1">
    <source>
        <dbReference type="ARBA" id="ARBA00023125"/>
    </source>
</evidence>
<feature type="DNA-binding region" description="H-T-H motif" evidence="2">
    <location>
        <begin position="30"/>
        <end position="49"/>
    </location>
</feature>
<reference evidence="4" key="2">
    <citation type="journal article" date="2021" name="PeerJ">
        <title>Extensive microbial diversity within the chicken gut microbiome revealed by metagenomics and culture.</title>
        <authorList>
            <person name="Gilroy R."/>
            <person name="Ravi A."/>
            <person name="Getino M."/>
            <person name="Pursley I."/>
            <person name="Horton D.L."/>
            <person name="Alikhan N.F."/>
            <person name="Baker D."/>
            <person name="Gharbi K."/>
            <person name="Hall N."/>
            <person name="Watson M."/>
            <person name="Adriaenssens E.M."/>
            <person name="Foster-Nyarko E."/>
            <person name="Jarju S."/>
            <person name="Secka A."/>
            <person name="Antonio M."/>
            <person name="Oren A."/>
            <person name="Chaudhuri R.R."/>
            <person name="La Ragione R."/>
            <person name="Hildebrand F."/>
            <person name="Pallen M.J."/>
        </authorList>
    </citation>
    <scope>NUCLEOTIDE SEQUENCE</scope>
    <source>
        <strain evidence="4">7293</strain>
    </source>
</reference>
<dbReference type="AlphaFoldDB" id="A0A9D9E0V5"/>
<evidence type="ECO:0000256" key="2">
    <source>
        <dbReference type="PROSITE-ProRule" id="PRU00335"/>
    </source>
</evidence>
<comment type="caution">
    <text evidence="4">The sequence shown here is derived from an EMBL/GenBank/DDBJ whole genome shotgun (WGS) entry which is preliminary data.</text>
</comment>
<accession>A0A9D9E0V5</accession>
<organism evidence="4 5">
    <name type="scientific">Candidatus Ornithospirochaeta stercoripullorum</name>
    <dbReference type="NCBI Taxonomy" id="2840899"/>
    <lineage>
        <taxon>Bacteria</taxon>
        <taxon>Pseudomonadati</taxon>
        <taxon>Spirochaetota</taxon>
        <taxon>Spirochaetia</taxon>
        <taxon>Spirochaetales</taxon>
        <taxon>Spirochaetaceae</taxon>
        <taxon>Spirochaetaceae incertae sedis</taxon>
        <taxon>Candidatus Ornithospirochaeta</taxon>
    </lineage>
</organism>
<evidence type="ECO:0000313" key="4">
    <source>
        <dbReference type="EMBL" id="MBO8435805.1"/>
    </source>
</evidence>
<dbReference type="SUPFAM" id="SSF46689">
    <property type="entry name" value="Homeodomain-like"/>
    <property type="match status" value="1"/>
</dbReference>
<evidence type="ECO:0000313" key="5">
    <source>
        <dbReference type="Proteomes" id="UP000823615"/>
    </source>
</evidence>
<dbReference type="PANTHER" id="PTHR43479:SF11">
    <property type="entry name" value="ACREF_ENVCD OPERON REPRESSOR-RELATED"/>
    <property type="match status" value="1"/>
</dbReference>
<feature type="domain" description="HTH tetR-type" evidence="3">
    <location>
        <begin position="7"/>
        <end position="67"/>
    </location>
</feature>
<gene>
    <name evidence="4" type="ORF">IAA97_02345</name>
</gene>
<proteinExistence type="predicted"/>
<protein>
    <submittedName>
        <fullName evidence="4">TetR family transcriptional regulator</fullName>
    </submittedName>
</protein>
<dbReference type="EMBL" id="JADIMT010000033">
    <property type="protein sequence ID" value="MBO8435805.1"/>
    <property type="molecule type" value="Genomic_DNA"/>
</dbReference>
<dbReference type="PROSITE" id="PS50977">
    <property type="entry name" value="HTH_TETR_2"/>
    <property type="match status" value="1"/>
</dbReference>
<name>A0A9D9E0V5_9SPIO</name>